<evidence type="ECO:0000313" key="4">
    <source>
        <dbReference type="Proteomes" id="UP000037151"/>
    </source>
</evidence>
<reference evidence="4" key="1">
    <citation type="submission" date="2014-07" db="EMBL/GenBank/DDBJ databases">
        <title>Genome sequencing of plant-pathogenic Streptomyces species.</title>
        <authorList>
            <person name="Harrison J."/>
            <person name="Sapp M."/>
            <person name="Thwaites R."/>
            <person name="Studholme D.J."/>
        </authorList>
    </citation>
    <scope>NUCLEOTIDE SEQUENCE [LARGE SCALE GENOMIC DNA]</scope>
    <source>
        <strain evidence="4">NCPPB 4445</strain>
    </source>
</reference>
<evidence type="ECO:0000256" key="2">
    <source>
        <dbReference type="SAM" id="SignalP"/>
    </source>
</evidence>
<keyword evidence="2" id="KW-0732">Signal</keyword>
<dbReference type="Proteomes" id="UP000037151">
    <property type="component" value="Unassembled WGS sequence"/>
</dbReference>
<evidence type="ECO:0000256" key="1">
    <source>
        <dbReference type="SAM" id="MobiDB-lite"/>
    </source>
</evidence>
<dbReference type="EMBL" id="JPPY01000214">
    <property type="protein sequence ID" value="KND26170.1"/>
    <property type="molecule type" value="Genomic_DNA"/>
</dbReference>
<feature type="signal peptide" evidence="2">
    <location>
        <begin position="1"/>
        <end position="28"/>
    </location>
</feature>
<feature type="chain" id="PRO_5005541496" description="DUF11 domain-containing protein" evidence="2">
    <location>
        <begin position="29"/>
        <end position="320"/>
    </location>
</feature>
<name>A0A0L0JLB5_9ACTN</name>
<evidence type="ECO:0008006" key="5">
    <source>
        <dbReference type="Google" id="ProtNLM"/>
    </source>
</evidence>
<sequence>MPRSSPFRLLVCSLAVLATGTVASPSYAEPADDSTAVDLSVKADIVQQAPGITGQQKITVTNQQGTTTGKTLLTYVTPPYTNIDRDVPLPSGCVMRYQNLDPTVPEVVVCELPAGLGEKERTELSIPIDVTPRARITGMVRGVVDAVPAEGSSDTDVNLNDNWMPAYLSLTRPTPQTPDGNKTGLYLSVPMATLAEDGTAEVTSTYGNVGPAAQAGATQVTLVTPFAVNIDRDKPLPEGCAVALQEPFIGTPEIVVCTFPALAVKEQRTFTVPVRAASGGHAAGLLFGPALIACASPEDADPDQTDNVSSFAVLAPNRTD</sequence>
<dbReference type="PATRIC" id="fig|42234.21.peg.7982"/>
<evidence type="ECO:0000313" key="3">
    <source>
        <dbReference type="EMBL" id="KND26170.1"/>
    </source>
</evidence>
<dbReference type="AlphaFoldDB" id="A0A0L0JLB5"/>
<dbReference type="OrthoDB" id="3692503at2"/>
<proteinExistence type="predicted"/>
<feature type="region of interest" description="Disordered" evidence="1">
    <location>
        <begin position="298"/>
        <end position="320"/>
    </location>
</feature>
<comment type="caution">
    <text evidence="3">The sequence shown here is derived from an EMBL/GenBank/DDBJ whole genome shotgun (WGS) entry which is preliminary data.</text>
</comment>
<dbReference type="RefSeq" id="WP_050374799.1">
    <property type="nucleotide sequence ID" value="NZ_KQ257834.1"/>
</dbReference>
<accession>A0A0L0JLB5</accession>
<organism evidence="3 4">
    <name type="scientific">Streptomyces acidiscabies</name>
    <dbReference type="NCBI Taxonomy" id="42234"/>
    <lineage>
        <taxon>Bacteria</taxon>
        <taxon>Bacillati</taxon>
        <taxon>Actinomycetota</taxon>
        <taxon>Actinomycetes</taxon>
        <taxon>Kitasatosporales</taxon>
        <taxon>Streptomycetaceae</taxon>
        <taxon>Streptomyces</taxon>
    </lineage>
</organism>
<protein>
    <recommendedName>
        <fullName evidence="5">DUF11 domain-containing protein</fullName>
    </recommendedName>
</protein>
<gene>
    <name evidence="3" type="ORF">IQ63_38775</name>
</gene>